<dbReference type="AlphaFoldDB" id="A0A1E5T839"/>
<comment type="caution">
    <text evidence="2">The sequence shown here is derived from an EMBL/GenBank/DDBJ whole genome shotgun (WGS) entry which is preliminary data.</text>
</comment>
<dbReference type="EMBL" id="MDJD01000047">
    <property type="protein sequence ID" value="OEK07542.1"/>
    <property type="molecule type" value="Genomic_DNA"/>
</dbReference>
<dbReference type="Proteomes" id="UP000095713">
    <property type="component" value="Unassembled WGS sequence"/>
</dbReference>
<dbReference type="InterPro" id="IPR036390">
    <property type="entry name" value="WH_DNA-bd_sf"/>
</dbReference>
<dbReference type="STRING" id="1849968.A8C32_17245"/>
<dbReference type="InterPro" id="IPR000595">
    <property type="entry name" value="cNMP-bd_dom"/>
</dbReference>
<dbReference type="PROSITE" id="PS50042">
    <property type="entry name" value="CNMP_BINDING_3"/>
    <property type="match status" value="1"/>
</dbReference>
<keyword evidence="3" id="KW-1185">Reference proteome</keyword>
<dbReference type="Gene3D" id="2.60.120.10">
    <property type="entry name" value="Jelly Rolls"/>
    <property type="match status" value="1"/>
</dbReference>
<evidence type="ECO:0000259" key="1">
    <source>
        <dbReference type="PROSITE" id="PS50042"/>
    </source>
</evidence>
<evidence type="ECO:0000313" key="2">
    <source>
        <dbReference type="EMBL" id="OEK07542.1"/>
    </source>
</evidence>
<dbReference type="Gene3D" id="1.10.10.10">
    <property type="entry name" value="Winged helix-like DNA-binding domain superfamily/Winged helix DNA-binding domain"/>
    <property type="match status" value="1"/>
</dbReference>
<dbReference type="SUPFAM" id="SSF51206">
    <property type="entry name" value="cAMP-binding domain-like"/>
    <property type="match status" value="1"/>
</dbReference>
<dbReference type="InterPro" id="IPR018490">
    <property type="entry name" value="cNMP-bd_dom_sf"/>
</dbReference>
<feature type="domain" description="Cyclic nucleotide-binding" evidence="1">
    <location>
        <begin position="24"/>
        <end position="71"/>
    </location>
</feature>
<dbReference type="Pfam" id="PF00027">
    <property type="entry name" value="cNMP_binding"/>
    <property type="match status" value="1"/>
</dbReference>
<gene>
    <name evidence="2" type="ORF">A8C32_17245</name>
</gene>
<sequence length="222" mass="25424">MKIIQQHPHYSKTNNQTTNTDLEVLLEFEEDLRNLILANASKKSYSIGEVIVSQGILSNHTGIILSGLLKVHLEGNNSLLLHHIYPNFNTVINLMNMINKIPAHFSITTLEKSTLLWVPNSKILELADRFTSLKKAMIRSGERNIENLIIIFRDLILNTTEERLLNYLKVKAMIYKNKKISISRSEMALDLNLSISTITRTIKQLDFNKKIIRKSNSIILTD</sequence>
<dbReference type="SUPFAM" id="SSF46785">
    <property type="entry name" value="Winged helix' DNA-binding domain"/>
    <property type="match status" value="1"/>
</dbReference>
<dbReference type="InterPro" id="IPR014710">
    <property type="entry name" value="RmlC-like_jellyroll"/>
</dbReference>
<name>A0A1E5T839_9FLAO</name>
<dbReference type="CDD" id="cd00038">
    <property type="entry name" value="CAP_ED"/>
    <property type="match status" value="1"/>
</dbReference>
<dbReference type="RefSeq" id="WP_069830670.1">
    <property type="nucleotide sequence ID" value="NZ_MDJD01000047.1"/>
</dbReference>
<proteinExistence type="predicted"/>
<accession>A0A1E5T839</accession>
<evidence type="ECO:0000313" key="3">
    <source>
        <dbReference type="Proteomes" id="UP000095713"/>
    </source>
</evidence>
<reference evidence="2 3" key="1">
    <citation type="submission" date="2016-05" db="EMBL/GenBank/DDBJ databases">
        <title>Draft Genome Sequence of Algibacter sp. Strain SK-16 Isolated from the Surface Water of Aburatsubo Inlet.</title>
        <authorList>
            <person name="Wong S.-K."/>
            <person name="Yoshizawa S."/>
            <person name="Nakajima Y."/>
            <person name="Ogura Y."/>
            <person name="Tetsuya H."/>
            <person name="Hamasaki K."/>
        </authorList>
    </citation>
    <scope>NUCLEOTIDE SEQUENCE [LARGE SCALE GENOMIC DNA]</scope>
    <source>
        <strain evidence="2 3">SK-16</strain>
    </source>
</reference>
<organism evidence="2 3">
    <name type="scientific">Flavivirga aquatica</name>
    <dbReference type="NCBI Taxonomy" id="1849968"/>
    <lineage>
        <taxon>Bacteria</taxon>
        <taxon>Pseudomonadati</taxon>
        <taxon>Bacteroidota</taxon>
        <taxon>Flavobacteriia</taxon>
        <taxon>Flavobacteriales</taxon>
        <taxon>Flavobacteriaceae</taxon>
        <taxon>Flavivirga</taxon>
    </lineage>
</organism>
<protein>
    <recommendedName>
        <fullName evidence="1">Cyclic nucleotide-binding domain-containing protein</fullName>
    </recommendedName>
</protein>
<dbReference type="InterPro" id="IPR036388">
    <property type="entry name" value="WH-like_DNA-bd_sf"/>
</dbReference>
<dbReference type="OrthoDB" id="1187292at2"/>